<protein>
    <submittedName>
        <fullName evidence="1">Uncharacterized protein</fullName>
    </submittedName>
</protein>
<evidence type="ECO:0000313" key="2">
    <source>
        <dbReference type="Proteomes" id="UP000198211"/>
    </source>
</evidence>
<gene>
    <name evidence="1" type="ORF">PHMEG_00010903</name>
</gene>
<organism evidence="1 2">
    <name type="scientific">Phytophthora megakarya</name>
    <dbReference type="NCBI Taxonomy" id="4795"/>
    <lineage>
        <taxon>Eukaryota</taxon>
        <taxon>Sar</taxon>
        <taxon>Stramenopiles</taxon>
        <taxon>Oomycota</taxon>
        <taxon>Peronosporomycetes</taxon>
        <taxon>Peronosporales</taxon>
        <taxon>Peronosporaceae</taxon>
        <taxon>Phytophthora</taxon>
    </lineage>
</organism>
<dbReference type="AlphaFoldDB" id="A0A225WD21"/>
<evidence type="ECO:0000313" key="1">
    <source>
        <dbReference type="EMBL" id="OWZ15442.1"/>
    </source>
</evidence>
<reference evidence="2" key="1">
    <citation type="submission" date="2017-03" db="EMBL/GenBank/DDBJ databases">
        <title>Phytopthora megakarya and P. palmivora, two closely related causual agents of cacao black pod achieved similar genome size and gene model numbers by different mechanisms.</title>
        <authorList>
            <person name="Ali S."/>
            <person name="Shao J."/>
            <person name="Larry D.J."/>
            <person name="Kronmiller B."/>
            <person name="Shen D."/>
            <person name="Strem M.D."/>
            <person name="Melnick R.L."/>
            <person name="Guiltinan M.J."/>
            <person name="Tyler B.M."/>
            <person name="Meinhardt L.W."/>
            <person name="Bailey B.A."/>
        </authorList>
    </citation>
    <scope>NUCLEOTIDE SEQUENCE [LARGE SCALE GENOMIC DNA]</scope>
    <source>
        <strain evidence="2">zdho120</strain>
    </source>
</reference>
<dbReference type="EMBL" id="NBNE01001121">
    <property type="protein sequence ID" value="OWZ15442.1"/>
    <property type="molecule type" value="Genomic_DNA"/>
</dbReference>
<proteinExistence type="predicted"/>
<keyword evidence="2" id="KW-1185">Reference proteome</keyword>
<name>A0A225WD21_9STRA</name>
<accession>A0A225WD21</accession>
<dbReference type="Proteomes" id="UP000198211">
    <property type="component" value="Unassembled WGS sequence"/>
</dbReference>
<sequence>MNTCSCALEMQLLRHPNFKTFDGALKKMNQSTNLQTEASQQAADRRKIIDGARKLMEAVDTEPTSPGIVAPSTDVEFSEDIMELSTETADEVVPPPAETRIAMHMQRVDEELDRRLTTPSSLQYVHVILNRFLAIESPSRSRETSDFFRWWRLSCSQCPRRRSKLRGIRNGWENGDAATQLVGTVQRGYGNRSYVDITQCPKLSPYSTEERLPSNLETILHIPVHDFAHVLYLTIYLQVDLLLNML</sequence>
<comment type="caution">
    <text evidence="1">The sequence shown here is derived from an EMBL/GenBank/DDBJ whole genome shotgun (WGS) entry which is preliminary data.</text>
</comment>